<feature type="transmembrane region" description="Helical" evidence="9">
    <location>
        <begin position="118"/>
        <end position="136"/>
    </location>
</feature>
<organism evidence="10 11">
    <name type="scientific">Streptobacillus moniliformis (strain ATCC 14647 / DSM 12112 / NCTC 10651 / 9901)</name>
    <dbReference type="NCBI Taxonomy" id="519441"/>
    <lineage>
        <taxon>Bacteria</taxon>
        <taxon>Fusobacteriati</taxon>
        <taxon>Fusobacteriota</taxon>
        <taxon>Fusobacteriia</taxon>
        <taxon>Fusobacteriales</taxon>
        <taxon>Leptotrichiaceae</taxon>
        <taxon>Streptobacillus</taxon>
    </lineage>
</organism>
<dbReference type="PANTHER" id="PTHR30588">
    <property type="entry name" value="BRANCHED-CHAIN AMINO ACID TRANSPORT SYSTEM 2 CARRIER PROTEIN"/>
    <property type="match status" value="1"/>
</dbReference>
<dbReference type="RefSeq" id="WP_012858060.1">
    <property type="nucleotide sequence ID" value="NC_013515.1"/>
</dbReference>
<sequence length="429" mass="48120">MKIKKEYMYVSLLIFGMFFGAGNLIFPPFVGKEAGSAVVISMIGFGITSTVTTMLGVYLGFKENILGEIYSKLGMKFTKLIFCLACCAIAIIAIPRAALTPFTMMITEVVVLESNVEIFKIIYIILFFSMVYYLSYNQSNILTVIGKILTPLLLALIFIIAITTFTTQKLEFLFSNEMYQSLPLLKGFLQGYNTMDSLGSIIVGITVVNIIKNNYNLKEGELKTYGKVGVTIAGILMFLIYLILGVIGAGLSKNYTLATNGAIILKEIVRLLFGNFGIFVLIAVFFVACLTACISILTFSSEFNYEAFSKFKYTHWLKFFIGLSILLSMLSLDMILKLSIPILLLIYPIILSILLLEITNEKDKRVYKGTMIFLIILNTVTIINSIVFKLDIITGQLMKLPFYNDNFSWAIPTVLFYFLLKIVYGINKK</sequence>
<evidence type="ECO:0000256" key="1">
    <source>
        <dbReference type="ARBA" id="ARBA00004651"/>
    </source>
</evidence>
<keyword evidence="7 9" id="KW-1133">Transmembrane helix</keyword>
<dbReference type="Pfam" id="PF05525">
    <property type="entry name" value="Branch_AA_trans"/>
    <property type="match status" value="1"/>
</dbReference>
<comment type="subcellular location">
    <subcellularLocation>
        <location evidence="1">Cell membrane</location>
        <topology evidence="1">Multi-pass membrane protein</topology>
    </subcellularLocation>
</comment>
<dbReference type="Proteomes" id="UP000002072">
    <property type="component" value="Chromosome"/>
</dbReference>
<dbReference type="GO" id="GO:0015820">
    <property type="term" value="P:L-leucine transport"/>
    <property type="evidence" value="ECO:0007669"/>
    <property type="project" value="TreeGrafter"/>
</dbReference>
<feature type="transmembrane region" description="Helical" evidence="9">
    <location>
        <begin position="38"/>
        <end position="59"/>
    </location>
</feature>
<dbReference type="GO" id="GO:0015818">
    <property type="term" value="P:isoleucine transport"/>
    <property type="evidence" value="ECO:0007669"/>
    <property type="project" value="TreeGrafter"/>
</dbReference>
<feature type="transmembrane region" description="Helical" evidence="9">
    <location>
        <begin position="313"/>
        <end position="332"/>
    </location>
</feature>
<feature type="transmembrane region" description="Helical" evidence="9">
    <location>
        <begin position="7"/>
        <end position="26"/>
    </location>
</feature>
<evidence type="ECO:0000256" key="5">
    <source>
        <dbReference type="ARBA" id="ARBA00022692"/>
    </source>
</evidence>
<evidence type="ECO:0000256" key="4">
    <source>
        <dbReference type="ARBA" id="ARBA00022475"/>
    </source>
</evidence>
<evidence type="ECO:0000256" key="3">
    <source>
        <dbReference type="ARBA" id="ARBA00022448"/>
    </source>
</evidence>
<comment type="similarity">
    <text evidence="2">Belongs to the branched chain amino acid transporter family.</text>
</comment>
<feature type="transmembrane region" description="Helical" evidence="9">
    <location>
        <begin position="187"/>
        <end position="208"/>
    </location>
</feature>
<dbReference type="STRING" id="519441.Smon_0002"/>
<feature type="transmembrane region" description="Helical" evidence="9">
    <location>
        <begin position="407"/>
        <end position="426"/>
    </location>
</feature>
<evidence type="ECO:0000256" key="6">
    <source>
        <dbReference type="ARBA" id="ARBA00022970"/>
    </source>
</evidence>
<feature type="transmembrane region" description="Helical" evidence="9">
    <location>
        <begin position="271"/>
        <end position="301"/>
    </location>
</feature>
<dbReference type="GO" id="GO:0005886">
    <property type="term" value="C:plasma membrane"/>
    <property type="evidence" value="ECO:0007669"/>
    <property type="project" value="UniProtKB-SubCell"/>
</dbReference>
<gene>
    <name evidence="10" type="ordered locus">Smon_0002</name>
</gene>
<proteinExistence type="inferred from homology"/>
<dbReference type="GO" id="GO:0005304">
    <property type="term" value="F:L-valine transmembrane transporter activity"/>
    <property type="evidence" value="ECO:0007669"/>
    <property type="project" value="TreeGrafter"/>
</dbReference>
<feature type="transmembrane region" description="Helical" evidence="9">
    <location>
        <begin position="370"/>
        <end position="387"/>
    </location>
</feature>
<dbReference type="InterPro" id="IPR004685">
    <property type="entry name" value="Brnchd-chn_aa_trnsp_Livcs"/>
</dbReference>
<feature type="transmembrane region" description="Helical" evidence="9">
    <location>
        <begin position="80"/>
        <end position="98"/>
    </location>
</feature>
<feature type="transmembrane region" description="Helical" evidence="9">
    <location>
        <begin position="148"/>
        <end position="167"/>
    </location>
</feature>
<keyword evidence="3" id="KW-0813">Transport</keyword>
<evidence type="ECO:0000256" key="9">
    <source>
        <dbReference type="SAM" id="Phobius"/>
    </source>
</evidence>
<keyword evidence="11" id="KW-1185">Reference proteome</keyword>
<dbReference type="AlphaFoldDB" id="D1AW26"/>
<dbReference type="OrthoDB" id="9783920at2"/>
<name>D1AW26_STRM9</name>
<dbReference type="GeneID" id="29673288"/>
<keyword evidence="6" id="KW-0029">Amino-acid transport</keyword>
<evidence type="ECO:0000313" key="10">
    <source>
        <dbReference type="EMBL" id="ACZ00502.1"/>
    </source>
</evidence>
<keyword evidence="5 9" id="KW-0812">Transmembrane</keyword>
<feature type="transmembrane region" description="Helical" evidence="9">
    <location>
        <begin position="228"/>
        <end position="251"/>
    </location>
</feature>
<evidence type="ECO:0000313" key="11">
    <source>
        <dbReference type="Proteomes" id="UP000002072"/>
    </source>
</evidence>
<reference evidence="10 11" key="1">
    <citation type="journal article" date="2009" name="Stand. Genomic Sci.">
        <title>Complete genome sequence of Streptobacillus moniliformis type strain (9901T).</title>
        <authorList>
            <person name="Nolan M."/>
            <person name="Gronow S."/>
            <person name="Lapidus A."/>
            <person name="Ivanova N."/>
            <person name="Copeland A."/>
            <person name="Lucas S."/>
            <person name="Del Rio T.G."/>
            <person name="Chen F."/>
            <person name="Tice H."/>
            <person name="Pitluck S."/>
            <person name="Cheng J.F."/>
            <person name="Sims D."/>
            <person name="Meincke L."/>
            <person name="Bruce D."/>
            <person name="Goodwin L."/>
            <person name="Brettin T."/>
            <person name="Han C."/>
            <person name="Detter J.C."/>
            <person name="Ovchinikova G."/>
            <person name="Pati A."/>
            <person name="Mavromatis K."/>
            <person name="Mikhailova N."/>
            <person name="Chen A."/>
            <person name="Palaniappan K."/>
            <person name="Land M."/>
            <person name="Hauser L."/>
            <person name="Chang Y.J."/>
            <person name="Jeffries C.D."/>
            <person name="Rohde M."/>
            <person name="Sproer C."/>
            <person name="Goker M."/>
            <person name="Bristow J."/>
            <person name="Eisen J.A."/>
            <person name="Markowitz V."/>
            <person name="Hugenholtz P."/>
            <person name="Kyrpides N.C."/>
            <person name="Klenk H.P."/>
            <person name="Chain P."/>
        </authorList>
    </citation>
    <scope>NUCLEOTIDE SEQUENCE [LARGE SCALE GENOMIC DNA]</scope>
    <source>
        <strain evidence="11">ATCC 14647 / DSM 12112 / NCTC 10651 / 9901</strain>
    </source>
</reference>
<accession>D1AW26</accession>
<dbReference type="eggNOG" id="COG1114">
    <property type="taxonomic scope" value="Bacteria"/>
</dbReference>
<dbReference type="EMBL" id="CP001779">
    <property type="protein sequence ID" value="ACZ00502.1"/>
    <property type="molecule type" value="Genomic_DNA"/>
</dbReference>
<feature type="transmembrane region" description="Helical" evidence="9">
    <location>
        <begin position="338"/>
        <end position="358"/>
    </location>
</feature>
<evidence type="ECO:0000256" key="7">
    <source>
        <dbReference type="ARBA" id="ARBA00022989"/>
    </source>
</evidence>
<protein>
    <submittedName>
        <fullName evidence="10">Branched-chain amino acid transport system II carrier protein</fullName>
    </submittedName>
</protein>
<dbReference type="NCBIfam" id="TIGR00796">
    <property type="entry name" value="livcs"/>
    <property type="match status" value="1"/>
</dbReference>
<dbReference type="GO" id="GO:0015190">
    <property type="term" value="F:L-leucine transmembrane transporter activity"/>
    <property type="evidence" value="ECO:0007669"/>
    <property type="project" value="TreeGrafter"/>
</dbReference>
<dbReference type="PANTHER" id="PTHR30588:SF0">
    <property type="entry name" value="BRANCHED-CHAIN AMINO ACID PERMEASE BRNQ"/>
    <property type="match status" value="1"/>
</dbReference>
<evidence type="ECO:0000256" key="8">
    <source>
        <dbReference type="ARBA" id="ARBA00023136"/>
    </source>
</evidence>
<keyword evidence="8 9" id="KW-0472">Membrane</keyword>
<dbReference type="KEGG" id="smf:Smon_0002"/>
<dbReference type="GO" id="GO:0015188">
    <property type="term" value="F:L-isoleucine transmembrane transporter activity"/>
    <property type="evidence" value="ECO:0007669"/>
    <property type="project" value="TreeGrafter"/>
</dbReference>
<evidence type="ECO:0000256" key="2">
    <source>
        <dbReference type="ARBA" id="ARBA00008540"/>
    </source>
</evidence>
<keyword evidence="4" id="KW-1003">Cell membrane</keyword>
<dbReference type="HOGENOM" id="CLU_036807_0_1_0"/>